<dbReference type="InterPro" id="IPR013106">
    <property type="entry name" value="Ig_V-set"/>
</dbReference>
<keyword evidence="4" id="KW-0677">Repeat</keyword>
<keyword evidence="6" id="KW-1015">Disulfide bond</keyword>
<keyword evidence="12" id="KW-1185">Reference proteome</keyword>
<feature type="domain" description="Ig-like" evidence="10">
    <location>
        <begin position="298"/>
        <end position="388"/>
    </location>
</feature>
<dbReference type="InterPro" id="IPR013098">
    <property type="entry name" value="Ig_I-set"/>
</dbReference>
<dbReference type="Pfam" id="PF13927">
    <property type="entry name" value="Ig_3"/>
    <property type="match status" value="2"/>
</dbReference>
<dbReference type="PROSITE" id="PS50835">
    <property type="entry name" value="IG_LIKE"/>
    <property type="match status" value="4"/>
</dbReference>
<keyword evidence="2" id="KW-1003">Cell membrane</keyword>
<feature type="chain" id="PRO_5012068622" evidence="9">
    <location>
        <begin position="21"/>
        <end position="523"/>
    </location>
</feature>
<dbReference type="Pfam" id="PF07679">
    <property type="entry name" value="I-set"/>
    <property type="match status" value="1"/>
</dbReference>
<dbReference type="GO" id="GO:0005886">
    <property type="term" value="C:plasma membrane"/>
    <property type="evidence" value="ECO:0007669"/>
    <property type="project" value="UniProtKB-SubCell"/>
</dbReference>
<reference evidence="11 12" key="1">
    <citation type="submission" date="2015-04" db="EMBL/GenBank/DDBJ databases">
        <authorList>
            <person name="Syromyatnikov M.Y."/>
            <person name="Popov V.N."/>
        </authorList>
    </citation>
    <scope>NUCLEOTIDE SEQUENCE [LARGE SCALE GENOMIC DNA]</scope>
</reference>
<dbReference type="Pfam" id="PF07686">
    <property type="entry name" value="V-set"/>
    <property type="match status" value="2"/>
</dbReference>
<dbReference type="EMBL" id="CVRI01000042">
    <property type="protein sequence ID" value="CRK95585.1"/>
    <property type="molecule type" value="Genomic_DNA"/>
</dbReference>
<evidence type="ECO:0000256" key="7">
    <source>
        <dbReference type="ARBA" id="ARBA00023180"/>
    </source>
</evidence>
<evidence type="ECO:0000256" key="5">
    <source>
        <dbReference type="ARBA" id="ARBA00023136"/>
    </source>
</evidence>
<evidence type="ECO:0000256" key="8">
    <source>
        <dbReference type="ARBA" id="ARBA00023319"/>
    </source>
</evidence>
<dbReference type="InterPro" id="IPR013783">
    <property type="entry name" value="Ig-like_fold"/>
</dbReference>
<evidence type="ECO:0000313" key="11">
    <source>
        <dbReference type="EMBL" id="CRK95585.1"/>
    </source>
</evidence>
<dbReference type="AlphaFoldDB" id="A0A1J1IAX1"/>
<dbReference type="SMART" id="SM00409">
    <property type="entry name" value="IG"/>
    <property type="match status" value="4"/>
</dbReference>
<dbReference type="InterPro" id="IPR051170">
    <property type="entry name" value="Neural/epithelial_adhesion"/>
</dbReference>
<feature type="domain" description="Ig-like" evidence="10">
    <location>
        <begin position="24"/>
        <end position="122"/>
    </location>
</feature>
<dbReference type="InterPro" id="IPR003599">
    <property type="entry name" value="Ig_sub"/>
</dbReference>
<dbReference type="FunFam" id="2.60.40.10:FF:000328">
    <property type="entry name" value="CLUMA_CG000981, isoform A"/>
    <property type="match status" value="1"/>
</dbReference>
<dbReference type="Proteomes" id="UP000183832">
    <property type="component" value="Unassembled WGS sequence"/>
</dbReference>
<feature type="signal peptide" evidence="9">
    <location>
        <begin position="1"/>
        <end position="20"/>
    </location>
</feature>
<dbReference type="PANTHER" id="PTHR12231:SF220">
    <property type="entry name" value="LACHESIN"/>
    <property type="match status" value="1"/>
</dbReference>
<keyword evidence="7" id="KW-0325">Glycoprotein</keyword>
<dbReference type="InterPro" id="IPR003598">
    <property type="entry name" value="Ig_sub2"/>
</dbReference>
<name>A0A1J1IAX1_9DIPT</name>
<comment type="subcellular location">
    <subcellularLocation>
        <location evidence="1">Cell membrane</location>
    </subcellularLocation>
</comment>
<dbReference type="InterPro" id="IPR007110">
    <property type="entry name" value="Ig-like_dom"/>
</dbReference>
<proteinExistence type="predicted"/>
<evidence type="ECO:0000256" key="6">
    <source>
        <dbReference type="ARBA" id="ARBA00023157"/>
    </source>
</evidence>
<dbReference type="SUPFAM" id="SSF48726">
    <property type="entry name" value="Immunoglobulin"/>
    <property type="match status" value="5"/>
</dbReference>
<feature type="domain" description="Ig-like" evidence="10">
    <location>
        <begin position="133"/>
        <end position="287"/>
    </location>
</feature>
<protein>
    <submittedName>
        <fullName evidence="11">CLUMA_CG009045, isoform B</fullName>
    </submittedName>
</protein>
<dbReference type="SMART" id="SM00408">
    <property type="entry name" value="IGc2"/>
    <property type="match status" value="4"/>
</dbReference>
<dbReference type="InterPro" id="IPR036179">
    <property type="entry name" value="Ig-like_dom_sf"/>
</dbReference>
<organism evidence="11 12">
    <name type="scientific">Clunio marinus</name>
    <dbReference type="NCBI Taxonomy" id="568069"/>
    <lineage>
        <taxon>Eukaryota</taxon>
        <taxon>Metazoa</taxon>
        <taxon>Ecdysozoa</taxon>
        <taxon>Arthropoda</taxon>
        <taxon>Hexapoda</taxon>
        <taxon>Insecta</taxon>
        <taxon>Pterygota</taxon>
        <taxon>Neoptera</taxon>
        <taxon>Endopterygota</taxon>
        <taxon>Diptera</taxon>
        <taxon>Nematocera</taxon>
        <taxon>Chironomoidea</taxon>
        <taxon>Chironomidae</taxon>
        <taxon>Clunio</taxon>
    </lineage>
</organism>
<keyword evidence="8" id="KW-0393">Immunoglobulin domain</keyword>
<sequence length="523" mass="58086">MNSFQAGCVLFIATASLCFAQRAPFIAEISEDQEVGVGGAVELTCSVSFLENYSVIWVKMSEDKNEQMFLSVGSSLVIKDVRFSFLADPDFNTYTVFIRDVQPIDAGTYQCQVILSIHNKITADTNIFVNDPPVISDNSSQSIVTVEGESVTMECYATGFPTPKIVWRRENSALLPTATVSLCNAQRFPSITYISGDQEVEVGRTAELACSVTYGTEFSVIWSKVSDNRDDQVFLSTGTSRVIKDSRLALLYDGASATYTVLIRDVQEGDAGTYLCEIVLSVNNKISQATHLYVKKAPIITHNSTQSIVTTEGESVIMECYATGFPQPKIIWRRDNNALLPSGGNIYNGNVMKFNSITKEDRGTYYCIAENGVGRGDRRNINLEIEFSPVITVPQPKLGQALRYDIDLQCHVEAYPPPQIIWVKDEFLISNSRKYKVSNFGTADEFTDSTLRIVKLDQKQFGDYKCKAVNKLGSDEAVIHLYEANSPVCPPACGQEYNNVRIPFDIYFSSFLISIAIILQVLR</sequence>
<evidence type="ECO:0000313" key="12">
    <source>
        <dbReference type="Proteomes" id="UP000183832"/>
    </source>
</evidence>
<evidence type="ECO:0000259" key="10">
    <source>
        <dbReference type="PROSITE" id="PS50835"/>
    </source>
</evidence>
<gene>
    <name evidence="11" type="primary">similar to Lachesin</name>
    <name evidence="11" type="ORF">CLUMA_CG009045</name>
</gene>
<dbReference type="SMART" id="SM00406">
    <property type="entry name" value="IGv"/>
    <property type="match status" value="3"/>
</dbReference>
<dbReference type="PANTHER" id="PTHR12231">
    <property type="entry name" value="CTX-RELATED TYPE I TRANSMEMBRANE PROTEIN"/>
    <property type="match status" value="1"/>
</dbReference>
<accession>A0A1J1IAX1</accession>
<evidence type="ECO:0000256" key="9">
    <source>
        <dbReference type="SAM" id="SignalP"/>
    </source>
</evidence>
<evidence type="ECO:0000256" key="1">
    <source>
        <dbReference type="ARBA" id="ARBA00004236"/>
    </source>
</evidence>
<evidence type="ECO:0000256" key="3">
    <source>
        <dbReference type="ARBA" id="ARBA00022729"/>
    </source>
</evidence>
<dbReference type="Gene3D" id="2.60.40.10">
    <property type="entry name" value="Immunoglobulins"/>
    <property type="match status" value="5"/>
</dbReference>
<evidence type="ECO:0000256" key="4">
    <source>
        <dbReference type="ARBA" id="ARBA00022737"/>
    </source>
</evidence>
<feature type="domain" description="Ig-like" evidence="10">
    <location>
        <begin position="389"/>
        <end position="480"/>
    </location>
</feature>
<keyword evidence="5" id="KW-0472">Membrane</keyword>
<dbReference type="GO" id="GO:0043005">
    <property type="term" value="C:neuron projection"/>
    <property type="evidence" value="ECO:0007669"/>
    <property type="project" value="TreeGrafter"/>
</dbReference>
<dbReference type="OrthoDB" id="10010359at2759"/>
<keyword evidence="3 9" id="KW-0732">Signal</keyword>
<evidence type="ECO:0000256" key="2">
    <source>
        <dbReference type="ARBA" id="ARBA00022475"/>
    </source>
</evidence>